<dbReference type="Pfam" id="PF01745">
    <property type="entry name" value="IPT"/>
    <property type="match status" value="1"/>
</dbReference>
<dbReference type="Gene3D" id="3.40.50.300">
    <property type="entry name" value="P-loop containing nucleotide triphosphate hydrolases"/>
    <property type="match status" value="1"/>
</dbReference>
<proteinExistence type="predicted"/>
<name>A0A0F8Z2B0_9ZZZZ</name>
<reference evidence="1" key="1">
    <citation type="journal article" date="2015" name="Nature">
        <title>Complex archaea that bridge the gap between prokaryotes and eukaryotes.</title>
        <authorList>
            <person name="Spang A."/>
            <person name="Saw J.H."/>
            <person name="Jorgensen S.L."/>
            <person name="Zaremba-Niedzwiedzka K."/>
            <person name="Martijn J."/>
            <person name="Lind A.E."/>
            <person name="van Eijk R."/>
            <person name="Schleper C."/>
            <person name="Guy L."/>
            <person name="Ettema T.J."/>
        </authorList>
    </citation>
    <scope>NUCLEOTIDE SEQUENCE</scope>
</reference>
<accession>A0A0F8Z2B0</accession>
<organism evidence="1">
    <name type="scientific">marine sediment metagenome</name>
    <dbReference type="NCBI Taxonomy" id="412755"/>
    <lineage>
        <taxon>unclassified sequences</taxon>
        <taxon>metagenomes</taxon>
        <taxon>ecological metagenomes</taxon>
    </lineage>
</organism>
<feature type="non-terminal residue" evidence="1">
    <location>
        <position position="28"/>
    </location>
</feature>
<protein>
    <recommendedName>
        <fullName evidence="2">tRNA (Adenosine(37)-N6)-dimethylallyltransferase MiaA</fullName>
    </recommendedName>
</protein>
<dbReference type="EMBL" id="LAZR01062908">
    <property type="protein sequence ID" value="KKK60559.1"/>
    <property type="molecule type" value="Genomic_DNA"/>
</dbReference>
<dbReference type="AlphaFoldDB" id="A0A0F8Z2B0"/>
<evidence type="ECO:0008006" key="2">
    <source>
        <dbReference type="Google" id="ProtNLM"/>
    </source>
</evidence>
<comment type="caution">
    <text evidence="1">The sequence shown here is derived from an EMBL/GenBank/DDBJ whole genome shotgun (WGS) entry which is preliminary data.</text>
</comment>
<sequence>MIVGPTCAGKTGVSIELARELGTEIISA</sequence>
<evidence type="ECO:0000313" key="1">
    <source>
        <dbReference type="EMBL" id="KKK60559.1"/>
    </source>
</evidence>
<gene>
    <name evidence="1" type="ORF">LCGC14_3023140</name>
</gene>
<dbReference type="InterPro" id="IPR027417">
    <property type="entry name" value="P-loop_NTPase"/>
</dbReference>